<organism evidence="7 8">
    <name type="scientific">Aquabacter spiritensis</name>
    <dbReference type="NCBI Taxonomy" id="933073"/>
    <lineage>
        <taxon>Bacteria</taxon>
        <taxon>Pseudomonadati</taxon>
        <taxon>Pseudomonadota</taxon>
        <taxon>Alphaproteobacteria</taxon>
        <taxon>Hyphomicrobiales</taxon>
        <taxon>Xanthobacteraceae</taxon>
        <taxon>Aquabacter</taxon>
    </lineage>
</organism>
<protein>
    <submittedName>
        <fullName evidence="7">Histidinol-phosphate aminotransferase</fullName>
    </submittedName>
</protein>
<dbReference type="CDD" id="cd00609">
    <property type="entry name" value="AAT_like"/>
    <property type="match status" value="1"/>
</dbReference>
<gene>
    <name evidence="7" type="ORF">EDC64_11760</name>
</gene>
<sequence length="373" mass="40575">MVYLSNPILETGEPYTPGLSREYVAATYGVPVGDVAKLGSAENPLGPSPKAILAIAGALALTEQYPNWTSEKLRTAIAAKYGFDPDQVVCGTGETEVISFILRAFAGVGEKVLMYKPCFPIYHLFAENEGRVPVFVEMGEGFDFRIDDYVAAVKAPDIRIAFLTNPHSPSGRLMSDADIRKVCAAAGDTIVVLDEAYIHFTETQGGFHLLKEFKNLIVLRTFSKAFGLAGLRAGFGIAAPELIRPLWAIKPTWNMGHMQMAGAAAALDDEDHLARTISLIVEMRGYIAQRLSGLTAFRMVPGSRSNFFLIEVLDPRLDSTSAFDKLLEHGVIVKDGSVSFLGLGKRFLRSDVGLKKNMDRLADALAAIERDLA</sequence>
<comment type="cofactor">
    <cofactor evidence="1 5">
        <name>pyridoxal 5'-phosphate</name>
        <dbReference type="ChEBI" id="CHEBI:597326"/>
    </cofactor>
</comment>
<dbReference type="InterPro" id="IPR015424">
    <property type="entry name" value="PyrdxlP-dep_Trfase"/>
</dbReference>
<evidence type="ECO:0000256" key="1">
    <source>
        <dbReference type="ARBA" id="ARBA00001933"/>
    </source>
</evidence>
<comment type="similarity">
    <text evidence="5">Belongs to the class-II pyridoxal-phosphate-dependent aminotransferase family.</text>
</comment>
<dbReference type="AlphaFoldDB" id="A0A4R3LTN7"/>
<evidence type="ECO:0000313" key="7">
    <source>
        <dbReference type="EMBL" id="TCT01707.1"/>
    </source>
</evidence>
<dbReference type="PANTHER" id="PTHR42885">
    <property type="entry name" value="HISTIDINOL-PHOSPHATE AMINOTRANSFERASE-RELATED"/>
    <property type="match status" value="1"/>
</dbReference>
<evidence type="ECO:0000259" key="6">
    <source>
        <dbReference type="Pfam" id="PF00155"/>
    </source>
</evidence>
<dbReference type="Proteomes" id="UP000294664">
    <property type="component" value="Unassembled WGS sequence"/>
</dbReference>
<dbReference type="OrthoDB" id="9809616at2"/>
<dbReference type="InterPro" id="IPR015422">
    <property type="entry name" value="PyrdxlP-dep_Trfase_small"/>
</dbReference>
<dbReference type="SUPFAM" id="SSF53383">
    <property type="entry name" value="PLP-dependent transferases"/>
    <property type="match status" value="1"/>
</dbReference>
<keyword evidence="4 5" id="KW-0663">Pyridoxal phosphate</keyword>
<dbReference type="EMBL" id="SMAI01000017">
    <property type="protein sequence ID" value="TCT01707.1"/>
    <property type="molecule type" value="Genomic_DNA"/>
</dbReference>
<evidence type="ECO:0000256" key="5">
    <source>
        <dbReference type="RuleBase" id="RU003693"/>
    </source>
</evidence>
<dbReference type="InterPro" id="IPR015421">
    <property type="entry name" value="PyrdxlP-dep_Trfase_major"/>
</dbReference>
<dbReference type="PANTHER" id="PTHR42885:SF2">
    <property type="entry name" value="HISTIDINOL-PHOSPHATE AMINOTRANSFERASE"/>
    <property type="match status" value="1"/>
</dbReference>
<dbReference type="PROSITE" id="PS00599">
    <property type="entry name" value="AA_TRANSFER_CLASS_2"/>
    <property type="match status" value="1"/>
</dbReference>
<dbReference type="GO" id="GO:0008483">
    <property type="term" value="F:transaminase activity"/>
    <property type="evidence" value="ECO:0007669"/>
    <property type="project" value="UniProtKB-KW"/>
</dbReference>
<accession>A0A4R3LTN7</accession>
<evidence type="ECO:0000256" key="2">
    <source>
        <dbReference type="ARBA" id="ARBA00022576"/>
    </source>
</evidence>
<dbReference type="InterPro" id="IPR004839">
    <property type="entry name" value="Aminotransferase_I/II_large"/>
</dbReference>
<proteinExistence type="inferred from homology"/>
<keyword evidence="8" id="KW-1185">Reference proteome</keyword>
<dbReference type="Gene3D" id="3.40.640.10">
    <property type="entry name" value="Type I PLP-dependent aspartate aminotransferase-like (Major domain)"/>
    <property type="match status" value="1"/>
</dbReference>
<comment type="caution">
    <text evidence="7">The sequence shown here is derived from an EMBL/GenBank/DDBJ whole genome shotgun (WGS) entry which is preliminary data.</text>
</comment>
<dbReference type="GO" id="GO:0030170">
    <property type="term" value="F:pyridoxal phosphate binding"/>
    <property type="evidence" value="ECO:0007669"/>
    <property type="project" value="InterPro"/>
</dbReference>
<evidence type="ECO:0000256" key="3">
    <source>
        <dbReference type="ARBA" id="ARBA00022679"/>
    </source>
</evidence>
<evidence type="ECO:0000313" key="8">
    <source>
        <dbReference type="Proteomes" id="UP000294664"/>
    </source>
</evidence>
<dbReference type="InterPro" id="IPR001917">
    <property type="entry name" value="Aminotrans_II_pyridoxalP_BS"/>
</dbReference>
<evidence type="ECO:0000256" key="4">
    <source>
        <dbReference type="ARBA" id="ARBA00022898"/>
    </source>
</evidence>
<dbReference type="Pfam" id="PF00155">
    <property type="entry name" value="Aminotran_1_2"/>
    <property type="match status" value="1"/>
</dbReference>
<name>A0A4R3LTN7_9HYPH</name>
<dbReference type="RefSeq" id="WP_132034989.1">
    <property type="nucleotide sequence ID" value="NZ_SMAI01000017.1"/>
</dbReference>
<reference evidence="7 8" key="1">
    <citation type="submission" date="2019-03" db="EMBL/GenBank/DDBJ databases">
        <title>Genomic Encyclopedia of Type Strains, Phase IV (KMG-IV): sequencing the most valuable type-strain genomes for metagenomic binning, comparative biology and taxonomic classification.</title>
        <authorList>
            <person name="Goeker M."/>
        </authorList>
    </citation>
    <scope>NUCLEOTIDE SEQUENCE [LARGE SCALE GENOMIC DNA]</scope>
    <source>
        <strain evidence="7 8">DSM 9035</strain>
    </source>
</reference>
<dbReference type="Gene3D" id="3.90.1150.10">
    <property type="entry name" value="Aspartate Aminotransferase, domain 1"/>
    <property type="match status" value="1"/>
</dbReference>
<keyword evidence="3 7" id="KW-0808">Transferase</keyword>
<keyword evidence="2 7" id="KW-0032">Aminotransferase</keyword>
<feature type="domain" description="Aminotransferase class I/classII large" evidence="6">
    <location>
        <begin position="34"/>
        <end position="365"/>
    </location>
</feature>